<accession>A0A0N1KS78</accession>
<name>A0A0N1KS78_CHRID</name>
<sequence length="146" mass="17549">MKIKDKVYCKCISIFPSQLTKRKSYIIEEIGPDNIRIYNDENKLKWYSKFYFSLNNEPEIISIHIDDEILYEESDTVEVTIKFSNNDKYWVIFTTPKYLDEALNEEPFYSVSKYIVVKKINEHSIQTAIHKLDEQNELLENCRKYK</sequence>
<evidence type="ECO:0000313" key="1">
    <source>
        <dbReference type="EMBL" id="KPE50300.1"/>
    </source>
</evidence>
<dbReference type="AlphaFoldDB" id="A0A0N1KS78"/>
<reference evidence="1 2" key="1">
    <citation type="journal article" date="2015" name="Genom Data">
        <title>Draft genome sequence of a multidrug-resistant Chryseobacterium indologenes isolate from Malaysia.</title>
        <authorList>
            <person name="Yu C.Y."/>
            <person name="Ang G.Y."/>
            <person name="Cheng H.J."/>
            <person name="Cheong Y.M."/>
            <person name="Yin W.F."/>
            <person name="Chan K.G."/>
        </authorList>
    </citation>
    <scope>NUCLEOTIDE SEQUENCE [LARGE SCALE GENOMIC DNA]</scope>
    <source>
        <strain evidence="1 2">CI_885</strain>
    </source>
</reference>
<dbReference type="Proteomes" id="UP000037953">
    <property type="component" value="Unassembled WGS sequence"/>
</dbReference>
<comment type="caution">
    <text evidence="1">The sequence shown here is derived from an EMBL/GenBank/DDBJ whole genome shotgun (WGS) entry which is preliminary data.</text>
</comment>
<reference evidence="2" key="2">
    <citation type="submission" date="2015-09" db="EMBL/GenBank/DDBJ databases">
        <title>Draft genome sequence of a multidrug-resistant Chryseobacterium indologenes isolate from Malaysia.</title>
        <authorList>
            <person name="Yu C.Y."/>
            <person name="Ang G.Y."/>
            <person name="Chan K.-G."/>
        </authorList>
    </citation>
    <scope>NUCLEOTIDE SEQUENCE [LARGE SCALE GENOMIC DNA]</scope>
    <source>
        <strain evidence="2">CI_885</strain>
    </source>
</reference>
<proteinExistence type="predicted"/>
<protein>
    <submittedName>
        <fullName evidence="1">Uncharacterized protein</fullName>
    </submittedName>
</protein>
<dbReference type="EMBL" id="LJOD01000010">
    <property type="protein sequence ID" value="KPE50300.1"/>
    <property type="molecule type" value="Genomic_DNA"/>
</dbReference>
<organism evidence="1 2">
    <name type="scientific">Chryseobacterium indologenes</name>
    <name type="common">Flavobacterium indologenes</name>
    <dbReference type="NCBI Taxonomy" id="253"/>
    <lineage>
        <taxon>Bacteria</taxon>
        <taxon>Pseudomonadati</taxon>
        <taxon>Bacteroidota</taxon>
        <taxon>Flavobacteriia</taxon>
        <taxon>Flavobacteriales</taxon>
        <taxon>Weeksellaceae</taxon>
        <taxon>Chryseobacterium group</taxon>
        <taxon>Chryseobacterium</taxon>
    </lineage>
</organism>
<evidence type="ECO:0000313" key="2">
    <source>
        <dbReference type="Proteomes" id="UP000037953"/>
    </source>
</evidence>
<gene>
    <name evidence="1" type="ORF">AOB46_14755</name>
</gene>
<dbReference type="PATRIC" id="fig|253.9.peg.884"/>